<evidence type="ECO:0000313" key="2">
    <source>
        <dbReference type="Proteomes" id="UP000315017"/>
    </source>
</evidence>
<evidence type="ECO:0000313" key="1">
    <source>
        <dbReference type="EMBL" id="QDU30165.1"/>
    </source>
</evidence>
<dbReference type="Proteomes" id="UP000315017">
    <property type="component" value="Chromosome"/>
</dbReference>
<dbReference type="KEGG" id="aagg:ETAA8_52840"/>
<reference evidence="1 2" key="1">
    <citation type="submission" date="2019-02" db="EMBL/GenBank/DDBJ databases">
        <title>Deep-cultivation of Planctomycetes and their phenomic and genomic characterization uncovers novel biology.</title>
        <authorList>
            <person name="Wiegand S."/>
            <person name="Jogler M."/>
            <person name="Boedeker C."/>
            <person name="Pinto D."/>
            <person name="Vollmers J."/>
            <person name="Rivas-Marin E."/>
            <person name="Kohn T."/>
            <person name="Peeters S.H."/>
            <person name="Heuer A."/>
            <person name="Rast P."/>
            <person name="Oberbeckmann S."/>
            <person name="Bunk B."/>
            <person name="Jeske O."/>
            <person name="Meyerdierks A."/>
            <person name="Storesund J.E."/>
            <person name="Kallscheuer N."/>
            <person name="Luecker S."/>
            <person name="Lage O.M."/>
            <person name="Pohl T."/>
            <person name="Merkel B.J."/>
            <person name="Hornburger P."/>
            <person name="Mueller R.-W."/>
            <person name="Bruemmer F."/>
            <person name="Labrenz M."/>
            <person name="Spormann A.M."/>
            <person name="Op den Camp H."/>
            <person name="Overmann J."/>
            <person name="Amann R."/>
            <person name="Jetten M.S.M."/>
            <person name="Mascher T."/>
            <person name="Medema M.H."/>
            <person name="Devos D.P."/>
            <person name="Kaster A.-K."/>
            <person name="Ovreas L."/>
            <person name="Rohde M."/>
            <person name="Galperin M.Y."/>
            <person name="Jogler C."/>
        </authorList>
    </citation>
    <scope>NUCLEOTIDE SEQUENCE [LARGE SCALE GENOMIC DNA]</scope>
    <source>
        <strain evidence="1 2">ETA_A8</strain>
    </source>
</reference>
<protein>
    <submittedName>
        <fullName evidence="1">Uncharacterized protein</fullName>
    </submittedName>
</protein>
<name>A0A517YIX3_9BACT</name>
<dbReference type="AlphaFoldDB" id="A0A517YIX3"/>
<sequence length="68" mass="7706">MIKPSLAQRVSALEEEVARLALVHDHRTPAAPNAWRSTIAMFANDPVMQEIIEEGQKLRQVDREQSQP</sequence>
<gene>
    <name evidence="1" type="ORF">ETAA8_52840</name>
</gene>
<proteinExistence type="predicted"/>
<organism evidence="1 2">
    <name type="scientific">Anatilimnocola aggregata</name>
    <dbReference type="NCBI Taxonomy" id="2528021"/>
    <lineage>
        <taxon>Bacteria</taxon>
        <taxon>Pseudomonadati</taxon>
        <taxon>Planctomycetota</taxon>
        <taxon>Planctomycetia</taxon>
        <taxon>Pirellulales</taxon>
        <taxon>Pirellulaceae</taxon>
        <taxon>Anatilimnocola</taxon>
    </lineage>
</organism>
<dbReference type="EMBL" id="CP036274">
    <property type="protein sequence ID" value="QDU30165.1"/>
    <property type="molecule type" value="Genomic_DNA"/>
</dbReference>
<keyword evidence="2" id="KW-1185">Reference proteome</keyword>
<dbReference type="RefSeq" id="WP_145095191.1">
    <property type="nucleotide sequence ID" value="NZ_CP036274.1"/>
</dbReference>
<accession>A0A517YIX3</accession>